<feature type="non-terminal residue" evidence="1">
    <location>
        <position position="1"/>
    </location>
</feature>
<sequence length="138" mass="15312">ALAAALAGGASCAPEGPRPLRIWTQSYEFRVSADPSPPRAREVTRYRVVVLDRNTRQMIDRGEGQIFAKSADGAQTYDSFEPAAEAGTYTARMTYITAGDWRVNLRFRRDSTAALEKPLDDWVQAVRGARPIAERPIQ</sequence>
<proteinExistence type="predicted"/>
<gene>
    <name evidence="1" type="ORF">AVDCRST_MAG40-2512</name>
</gene>
<name>A0A6J4LW76_9BACT</name>
<evidence type="ECO:0000313" key="1">
    <source>
        <dbReference type="EMBL" id="CAA9343531.1"/>
    </source>
</evidence>
<dbReference type="AlphaFoldDB" id="A0A6J4LW76"/>
<organism evidence="1">
    <name type="scientific">uncultured Gemmatimonadaceae bacterium</name>
    <dbReference type="NCBI Taxonomy" id="246130"/>
    <lineage>
        <taxon>Bacteria</taxon>
        <taxon>Pseudomonadati</taxon>
        <taxon>Gemmatimonadota</taxon>
        <taxon>Gemmatimonadia</taxon>
        <taxon>Gemmatimonadales</taxon>
        <taxon>Gemmatimonadaceae</taxon>
        <taxon>environmental samples</taxon>
    </lineage>
</organism>
<protein>
    <recommendedName>
        <fullName evidence="2">YtkA-like domain-containing protein</fullName>
    </recommendedName>
</protein>
<evidence type="ECO:0008006" key="2">
    <source>
        <dbReference type="Google" id="ProtNLM"/>
    </source>
</evidence>
<reference evidence="1" key="1">
    <citation type="submission" date="2020-02" db="EMBL/GenBank/DDBJ databases">
        <authorList>
            <person name="Meier V. D."/>
        </authorList>
    </citation>
    <scope>NUCLEOTIDE SEQUENCE</scope>
    <source>
        <strain evidence="1">AVDCRST_MAG40</strain>
    </source>
</reference>
<accession>A0A6J4LW76</accession>
<dbReference type="EMBL" id="CADCTX010000718">
    <property type="protein sequence ID" value="CAA9343531.1"/>
    <property type="molecule type" value="Genomic_DNA"/>
</dbReference>